<dbReference type="Pfam" id="PF09664">
    <property type="entry name" value="DUF2399"/>
    <property type="match status" value="1"/>
</dbReference>
<evidence type="ECO:0000259" key="2">
    <source>
        <dbReference type="Pfam" id="PF11796"/>
    </source>
</evidence>
<dbReference type="RefSeq" id="WP_376847294.1">
    <property type="nucleotide sequence ID" value="NZ_JBHSFW010000017.1"/>
</dbReference>
<evidence type="ECO:0000259" key="1">
    <source>
        <dbReference type="Pfam" id="PF09664"/>
    </source>
</evidence>
<dbReference type="NCBIfam" id="TIGR02679">
    <property type="entry name" value="TIGR02679 family protein"/>
    <property type="match status" value="1"/>
</dbReference>
<dbReference type="InterPro" id="IPR024466">
    <property type="entry name" value="CHP02679_N"/>
</dbReference>
<gene>
    <name evidence="3" type="ORF">ACFO4N_15810</name>
</gene>
<accession>A0ABV9GT88</accession>
<evidence type="ECO:0000313" key="4">
    <source>
        <dbReference type="Proteomes" id="UP001596022"/>
    </source>
</evidence>
<feature type="domain" description="DUF2399" evidence="1">
    <location>
        <begin position="270"/>
        <end position="422"/>
    </location>
</feature>
<reference evidence="4" key="1">
    <citation type="journal article" date="2019" name="Int. J. Syst. Evol. Microbiol.">
        <title>The Global Catalogue of Microorganisms (GCM) 10K type strain sequencing project: providing services to taxonomists for standard genome sequencing and annotation.</title>
        <authorList>
            <consortium name="The Broad Institute Genomics Platform"/>
            <consortium name="The Broad Institute Genome Sequencing Center for Infectious Disease"/>
            <person name="Wu L."/>
            <person name="Ma J."/>
        </authorList>
    </citation>
    <scope>NUCLEOTIDE SEQUENCE [LARGE SCALE GENOMIC DNA]</scope>
    <source>
        <strain evidence="4">CGMCC 1.16306</strain>
    </source>
</reference>
<dbReference type="Proteomes" id="UP001596022">
    <property type="component" value="Unassembled WGS sequence"/>
</dbReference>
<evidence type="ECO:0000313" key="3">
    <source>
        <dbReference type="EMBL" id="MFC4620178.1"/>
    </source>
</evidence>
<sequence>MNHKLQVFRDEPGFLKLFALFKEKYRSLGRVGGTVSLAGFSREEIESIAGFLAESTDALQEKGKISLLVFEKALKQTPFADYTLVQLLEEVLKEPIVTKREESAMKAEREAAFLTALHEACPEGAAWWNWIDGRSVDTRWIWALYNQNAEDLYDKLLKVFQAFKRLPQTGQYERLPLFAQRTTGNPHFFDMNQTAGKLFLHCLFVDQTLNGSQIAGLPRTTEEINDLLGVYRLLRDDLWSFITCRGFWAETESGLHPVWTAAVHTDAVLNVPMRELIHLKAIRPAKGDSVWIVENSSVCSTLIDAIPGAPLVCTHGQFRTAAWLFFDHLVQCGVRLFYSGDLDPEGIAMADRLKSRYPDHVILWRMDIAAYQQSMSEEDVSSRLSKLGSVTAPELNDVLGLIKLKGKAGYQEALTPELIRDVKNQFSI</sequence>
<keyword evidence="4" id="KW-1185">Reference proteome</keyword>
<name>A0ABV9GT88_9BACL</name>
<protein>
    <submittedName>
        <fullName evidence="3">TIGR02679 family protein</fullName>
    </submittedName>
</protein>
<dbReference type="Pfam" id="PF11796">
    <property type="entry name" value="DUF3323"/>
    <property type="match status" value="1"/>
</dbReference>
<dbReference type="EMBL" id="JBHSFW010000017">
    <property type="protein sequence ID" value="MFC4620178.1"/>
    <property type="molecule type" value="Genomic_DNA"/>
</dbReference>
<dbReference type="InterPro" id="IPR013495">
    <property type="entry name" value="CHP02679"/>
</dbReference>
<comment type="caution">
    <text evidence="3">The sequence shown here is derived from an EMBL/GenBank/DDBJ whole genome shotgun (WGS) entry which is preliminary data.</text>
</comment>
<organism evidence="3 4">
    <name type="scientific">Camelliibacillus cellulosilyticus</name>
    <dbReference type="NCBI Taxonomy" id="2174486"/>
    <lineage>
        <taxon>Bacteria</taxon>
        <taxon>Bacillati</taxon>
        <taxon>Bacillota</taxon>
        <taxon>Bacilli</taxon>
        <taxon>Bacillales</taxon>
        <taxon>Sporolactobacillaceae</taxon>
        <taxon>Camelliibacillus</taxon>
    </lineage>
</organism>
<proteinExistence type="predicted"/>
<dbReference type="InterPro" id="IPR024465">
    <property type="entry name" value="DUF2399"/>
</dbReference>
<feature type="domain" description="Conserved hypothetical protein CHP02679 N terminus" evidence="2">
    <location>
        <begin position="32"/>
        <end position="246"/>
    </location>
</feature>